<dbReference type="Proteomes" id="UP000029579">
    <property type="component" value="Unassembled WGS sequence"/>
</dbReference>
<feature type="region of interest" description="Disordered" evidence="1">
    <location>
        <begin position="29"/>
        <end position="70"/>
    </location>
</feature>
<proteinExistence type="predicted"/>
<comment type="caution">
    <text evidence="3">The sequence shown here is derived from an EMBL/GenBank/DDBJ whole genome shotgun (WGS) entry which is preliminary data.</text>
</comment>
<keyword evidence="2" id="KW-0732">Signal</keyword>
<evidence type="ECO:0000256" key="2">
    <source>
        <dbReference type="SAM" id="SignalP"/>
    </source>
</evidence>
<sequence length="70" mass="8076">MKNIKKILLILCLQAFALTSMTACGKAKTEDKSESKEVVQNENKEKKIQRQIRKKKSLKKARMKVKKQGQ</sequence>
<protein>
    <recommendedName>
        <fullName evidence="5">Lipoprotein</fullName>
    </recommendedName>
</protein>
<feature type="compositionally biased region" description="Basic residues" evidence="1">
    <location>
        <begin position="49"/>
        <end position="70"/>
    </location>
</feature>
<gene>
    <name evidence="3" type="ORF">HMPREF1630_05800</name>
</gene>
<dbReference type="EMBL" id="JRMW01000035">
    <property type="protein sequence ID" value="KGF03954.1"/>
    <property type="molecule type" value="Genomic_DNA"/>
</dbReference>
<accession>A0A095Z644</accession>
<evidence type="ECO:0000256" key="1">
    <source>
        <dbReference type="SAM" id="MobiDB-lite"/>
    </source>
</evidence>
<name>A0A095Z644_9FIRM</name>
<organism evidence="3 4">
    <name type="scientific">Anaerococcus lactolyticus S7-1-13</name>
    <dbReference type="NCBI Taxonomy" id="1284686"/>
    <lineage>
        <taxon>Bacteria</taxon>
        <taxon>Bacillati</taxon>
        <taxon>Bacillota</taxon>
        <taxon>Tissierellia</taxon>
        <taxon>Tissierellales</taxon>
        <taxon>Peptoniphilaceae</taxon>
        <taxon>Anaerococcus</taxon>
    </lineage>
</organism>
<feature type="compositionally biased region" description="Basic and acidic residues" evidence="1">
    <location>
        <begin position="29"/>
        <end position="48"/>
    </location>
</feature>
<evidence type="ECO:0008006" key="5">
    <source>
        <dbReference type="Google" id="ProtNLM"/>
    </source>
</evidence>
<feature type="chain" id="PRO_5038772850" description="Lipoprotein" evidence="2">
    <location>
        <begin position="23"/>
        <end position="70"/>
    </location>
</feature>
<evidence type="ECO:0000313" key="4">
    <source>
        <dbReference type="Proteomes" id="UP000029579"/>
    </source>
</evidence>
<dbReference type="PROSITE" id="PS51257">
    <property type="entry name" value="PROKAR_LIPOPROTEIN"/>
    <property type="match status" value="1"/>
</dbReference>
<dbReference type="AlphaFoldDB" id="A0A095Z644"/>
<feature type="signal peptide" evidence="2">
    <location>
        <begin position="1"/>
        <end position="22"/>
    </location>
</feature>
<reference evidence="3 4" key="1">
    <citation type="submission" date="2014-07" db="EMBL/GenBank/DDBJ databases">
        <authorList>
            <person name="McCorrison J."/>
            <person name="Sanka R."/>
            <person name="Torralba M."/>
            <person name="Gillis M."/>
            <person name="Haft D.H."/>
            <person name="Methe B."/>
            <person name="Sutton G."/>
            <person name="Nelson K.E."/>
        </authorList>
    </citation>
    <scope>NUCLEOTIDE SEQUENCE [LARGE SCALE GENOMIC DNA]</scope>
    <source>
        <strain evidence="3 4">S7-1-13</strain>
    </source>
</reference>
<dbReference type="RefSeq" id="WP_231549515.1">
    <property type="nucleotide sequence ID" value="NZ_JRMW01000035.1"/>
</dbReference>
<evidence type="ECO:0000313" key="3">
    <source>
        <dbReference type="EMBL" id="KGF03954.1"/>
    </source>
</evidence>